<feature type="repeat" description="WD" evidence="3">
    <location>
        <begin position="788"/>
        <end position="822"/>
    </location>
</feature>
<dbReference type="EMBL" id="JAMPLM010000022">
    <property type="protein sequence ID" value="MEP1060809.1"/>
    <property type="molecule type" value="Genomic_DNA"/>
</dbReference>
<evidence type="ECO:0000313" key="8">
    <source>
        <dbReference type="Proteomes" id="UP001476950"/>
    </source>
</evidence>
<feature type="region of interest" description="Disordered" evidence="4">
    <location>
        <begin position="833"/>
        <end position="855"/>
    </location>
</feature>
<feature type="repeat" description="WD" evidence="3">
    <location>
        <begin position="663"/>
        <end position="704"/>
    </location>
</feature>
<dbReference type="InterPro" id="IPR015943">
    <property type="entry name" value="WD40/YVTN_repeat-like_dom_sf"/>
</dbReference>
<sequence length="1429" mass="155581">MTADEALRLVEDILSDEGLSRLQAIVLRQTWDELSYQEIAKDAGYEVGYIKQTGSHLWRSLSNALGEKVSKSNLHVTLKRYVGQEAGGRRQKAEGIGQSLAVSGQRSAVSINSERSSAAAQSATQNSELFPLSTPHSPLPHTDWGEASDVSVFYGRSTELTTLERWVMTDRCRLIGLFGMGGIGKTSLSVRLATQIQDEFEYVIWRSLRNAPPIRSLLNDLLQLVANQAVQALLTDTETLDQQILRLLQSLRVHRCLLVLDNAETVMQAGDREGGYQPGYEGYGQLLRCVGETPHQSCLLITSREKPKGFAPREGDSLPVRSLQLSGLPPAIGRELLSVKGTFSGSAVEWQTLVNHYAGNPLALKIVATAIADFFDGNLTQFLDFSQQGSSVFGDIRDLLARQIGRLSDLEQQVMLWLTINREPVLFAELQSDCLSLSSPSHLLDTLTALERRSLIEKNGNRFTLQPVVMEYMTERLIEGVYEEIKGIETGSWGVEVIGSIGEVGANHLRERETGTENQLKHPFGSSSGRKQNSKLPATPLLRSHALIKAQAKDYVRETQIRLLLKPIVDRFLTTSTRLELDHCLMQLIEKMRGKPPQTIGYIGGNVINLLCQLQTVQKDGAQPGKTLRDRDFSHLTLWQAYLQKVNLHGTNFSYSDLSQSVFTETFSQILAVAFSPDGKLLAASDISYEVHIWRVADGKKLLTCKAKDGWAWSVAFSPDNCLLASSANGTIHLWDLQTGECVQTLKGYTSRVFSLAFSPTGTHLASGNEDPQIHIWHVATGTLTAVLSDHTDEVHSVAFSPDGRLLASGSYDRTIKLWDVSALGNQWSAVSHQPSTLSSQGNQDPAEPLPRSNNPLTVAPLHPSLFTLTGHTDWIWSIAFSPDGQVLASSSSDRTIKLWDVQTQHCYKTLVGHAAAVRSLAFAAPTSDRAGTWLVSGSDDRTIRLWNHSGDCLRVLQGHTSWISAVAFSPDGCLLASGSEDQSVRLWDSQTNQCLRLLQGYNSGVWSIAFSPNGQTLVSGGQDRLIRLWNLAGIRRQGAEAAEGARAQPTHSPHTLTGHTSWVWSVAFSPDGQAIASGSEDGTVRLWDVSQLGSQQVTRKNLSLHSLIPSPPYSSPLTLTGHTHAVWSVAFSADGQSVASGSLDGTIRLWYQPFGACHHSLKGHESGVCAVAFAPAFPVMASKKAAVARHDRQLLASGSQDQTIRLWAVTTQAPVLDAVTGSASVAVLPLNTLHGHTGWIRCIAFNANGTLLASGDSNGIVIVWEIATGDRLQTFQAHSNLVLAVTFSPDDRVLASSGGDGIIKCWDLSDINHQPPALTQNTPHASPCTPLPAPPLLQTFYGHQNWVRFLAYSPAGVLASCSQDGTVKLWDEQTATCLETLRVERPYEKADITGATGLTAAQKETLKLLGAIDHAAAPEPLGSNAPYR</sequence>
<keyword evidence="8" id="KW-1185">Reference proteome</keyword>
<dbReference type="Gene3D" id="2.130.10.10">
    <property type="entry name" value="YVTN repeat-like/Quinoprotein amine dehydrogenase"/>
    <property type="match status" value="6"/>
</dbReference>
<feature type="repeat" description="WD" evidence="3">
    <location>
        <begin position="869"/>
        <end position="910"/>
    </location>
</feature>
<dbReference type="SUPFAM" id="SSF52540">
    <property type="entry name" value="P-loop containing nucleoside triphosphate hydrolases"/>
    <property type="match status" value="1"/>
</dbReference>
<dbReference type="PANTHER" id="PTHR22847">
    <property type="entry name" value="WD40 REPEAT PROTEIN"/>
    <property type="match status" value="1"/>
</dbReference>
<feature type="repeat" description="WD" evidence="3">
    <location>
        <begin position="1234"/>
        <end position="1275"/>
    </location>
</feature>
<feature type="repeat" description="WD" evidence="3">
    <location>
        <begin position="1192"/>
        <end position="1218"/>
    </location>
</feature>
<feature type="repeat" description="WD" evidence="3">
    <location>
        <begin position="1120"/>
        <end position="1151"/>
    </location>
</feature>
<feature type="repeat" description="WD" evidence="3">
    <location>
        <begin position="746"/>
        <end position="787"/>
    </location>
</feature>
<dbReference type="SUPFAM" id="SSF50978">
    <property type="entry name" value="WD40 repeat-like"/>
    <property type="match status" value="3"/>
</dbReference>
<dbReference type="InterPro" id="IPR020472">
    <property type="entry name" value="WD40_PAC1"/>
</dbReference>
<dbReference type="InterPro" id="IPR019775">
    <property type="entry name" value="WD40_repeat_CS"/>
</dbReference>
<dbReference type="SUPFAM" id="SSF141571">
    <property type="entry name" value="Pentapeptide repeat-like"/>
    <property type="match status" value="1"/>
</dbReference>
<evidence type="ECO:0000313" key="7">
    <source>
        <dbReference type="EMBL" id="MEP1060809.1"/>
    </source>
</evidence>
<dbReference type="InterPro" id="IPR001646">
    <property type="entry name" value="5peptide_repeat"/>
</dbReference>
<dbReference type="PANTHER" id="PTHR22847:SF637">
    <property type="entry name" value="WD REPEAT DOMAIN 5B"/>
    <property type="match status" value="1"/>
</dbReference>
<feature type="compositionally biased region" description="Low complexity" evidence="4">
    <location>
        <begin position="113"/>
        <end position="128"/>
    </location>
</feature>
<dbReference type="Pfam" id="PF00400">
    <property type="entry name" value="WD40"/>
    <property type="match status" value="14"/>
</dbReference>
<dbReference type="Pfam" id="PF26355">
    <property type="entry name" value="HTH_VMAP-M9"/>
    <property type="match status" value="1"/>
</dbReference>
<evidence type="ECO:0000256" key="4">
    <source>
        <dbReference type="SAM" id="MobiDB-lite"/>
    </source>
</evidence>
<dbReference type="Gene3D" id="3.40.50.300">
    <property type="entry name" value="P-loop containing nucleotide triphosphate hydrolases"/>
    <property type="match status" value="1"/>
</dbReference>
<dbReference type="InterPro" id="IPR001680">
    <property type="entry name" value="WD40_rpt"/>
</dbReference>
<comment type="caution">
    <text evidence="7">The sequence shown here is derived from an EMBL/GenBank/DDBJ whole genome shotgun (WGS) entry which is preliminary data.</text>
</comment>
<gene>
    <name evidence="7" type="ORF">NDI38_20465</name>
</gene>
<feature type="repeat" description="WD" evidence="3">
    <location>
        <begin position="911"/>
        <end position="948"/>
    </location>
</feature>
<feature type="repeat" description="WD" evidence="3">
    <location>
        <begin position="957"/>
        <end position="998"/>
    </location>
</feature>
<feature type="domain" description="vWA-MoxR associated protein N-terminal HTH" evidence="6">
    <location>
        <begin position="1"/>
        <end position="81"/>
    </location>
</feature>
<dbReference type="InterPro" id="IPR058651">
    <property type="entry name" value="HTH_VMAP-M9"/>
</dbReference>
<feature type="region of interest" description="Disordered" evidence="4">
    <location>
        <begin position="113"/>
        <end position="141"/>
    </location>
</feature>
<feature type="compositionally biased region" description="Polar residues" evidence="4">
    <location>
        <begin position="833"/>
        <end position="844"/>
    </location>
</feature>
<proteinExistence type="predicted"/>
<organism evidence="7 8">
    <name type="scientific">Stenomitos frigidus AS-A4</name>
    <dbReference type="NCBI Taxonomy" id="2933935"/>
    <lineage>
        <taxon>Bacteria</taxon>
        <taxon>Bacillati</taxon>
        <taxon>Cyanobacteriota</taxon>
        <taxon>Cyanophyceae</taxon>
        <taxon>Leptolyngbyales</taxon>
        <taxon>Leptolyngbyaceae</taxon>
        <taxon>Stenomitos</taxon>
    </lineage>
</organism>
<dbReference type="PROSITE" id="PS00678">
    <property type="entry name" value="WD_REPEATS_1"/>
    <property type="match status" value="7"/>
</dbReference>
<evidence type="ECO:0000259" key="5">
    <source>
        <dbReference type="Pfam" id="PF00931"/>
    </source>
</evidence>
<feature type="repeat" description="WD" evidence="3">
    <location>
        <begin position="1276"/>
        <end position="1310"/>
    </location>
</feature>
<feature type="repeat" description="WD" evidence="3">
    <location>
        <begin position="1057"/>
        <end position="1091"/>
    </location>
</feature>
<feature type="repeat" description="WD" evidence="3">
    <location>
        <begin position="1341"/>
        <end position="1381"/>
    </location>
</feature>
<evidence type="ECO:0000256" key="1">
    <source>
        <dbReference type="ARBA" id="ARBA00022574"/>
    </source>
</evidence>
<dbReference type="Pfam" id="PF00805">
    <property type="entry name" value="Pentapeptide"/>
    <property type="match status" value="1"/>
</dbReference>
<feature type="domain" description="NB-ARC" evidence="5">
    <location>
        <begin position="162"/>
        <end position="262"/>
    </location>
</feature>
<evidence type="ECO:0000256" key="2">
    <source>
        <dbReference type="ARBA" id="ARBA00022737"/>
    </source>
</evidence>
<dbReference type="InterPro" id="IPR002182">
    <property type="entry name" value="NB-ARC"/>
</dbReference>
<name>A0ABV0KRB1_9CYAN</name>
<evidence type="ECO:0000259" key="6">
    <source>
        <dbReference type="Pfam" id="PF26355"/>
    </source>
</evidence>
<dbReference type="RefSeq" id="WP_190446762.1">
    <property type="nucleotide sequence ID" value="NZ_JAMPLM010000022.1"/>
</dbReference>
<dbReference type="PRINTS" id="PR00364">
    <property type="entry name" value="DISEASERSIST"/>
</dbReference>
<keyword evidence="1 3" id="KW-0853">WD repeat</keyword>
<dbReference type="PROSITE" id="PS50082">
    <property type="entry name" value="WD_REPEATS_2"/>
    <property type="match status" value="14"/>
</dbReference>
<dbReference type="InterPro" id="IPR027417">
    <property type="entry name" value="P-loop_NTPase"/>
</dbReference>
<dbReference type="SMART" id="SM00320">
    <property type="entry name" value="WD40"/>
    <property type="match status" value="14"/>
</dbReference>
<dbReference type="InterPro" id="IPR036322">
    <property type="entry name" value="WD40_repeat_dom_sf"/>
</dbReference>
<reference evidence="7 8" key="1">
    <citation type="submission" date="2022-04" db="EMBL/GenBank/DDBJ databases">
        <title>Positive selection, recombination, and allopatry shape intraspecific diversity of widespread and dominant cyanobacteria.</title>
        <authorList>
            <person name="Wei J."/>
            <person name="Shu W."/>
            <person name="Hu C."/>
        </authorList>
    </citation>
    <scope>NUCLEOTIDE SEQUENCE [LARGE SCALE GENOMIC DNA]</scope>
    <source>
        <strain evidence="7 8">AS-A4</strain>
    </source>
</reference>
<feature type="region of interest" description="Disordered" evidence="4">
    <location>
        <begin position="513"/>
        <end position="536"/>
    </location>
</feature>
<dbReference type="CDD" id="cd00200">
    <property type="entry name" value="WD40"/>
    <property type="match status" value="3"/>
</dbReference>
<dbReference type="Pfam" id="PF00931">
    <property type="entry name" value="NB-ARC"/>
    <property type="match status" value="1"/>
</dbReference>
<feature type="repeat" description="WD" evidence="3">
    <location>
        <begin position="999"/>
        <end position="1032"/>
    </location>
</feature>
<accession>A0ABV0KRB1</accession>
<keyword evidence="2" id="KW-0677">Repeat</keyword>
<dbReference type="PRINTS" id="PR00320">
    <property type="entry name" value="GPROTEINBRPT"/>
</dbReference>
<feature type="compositionally biased region" description="Polar residues" evidence="4">
    <location>
        <begin position="525"/>
        <end position="536"/>
    </location>
</feature>
<dbReference type="Proteomes" id="UP001476950">
    <property type="component" value="Unassembled WGS sequence"/>
</dbReference>
<evidence type="ECO:0000256" key="3">
    <source>
        <dbReference type="PROSITE-ProRule" id="PRU00221"/>
    </source>
</evidence>
<feature type="repeat" description="WD" evidence="3">
    <location>
        <begin position="714"/>
        <end position="745"/>
    </location>
</feature>
<dbReference type="PROSITE" id="PS50294">
    <property type="entry name" value="WD_REPEATS_REGION"/>
    <property type="match status" value="11"/>
</dbReference>
<protein>
    <submittedName>
        <fullName evidence="7">NB-ARC domain-containing protein</fullName>
    </submittedName>
</protein>